<proteinExistence type="predicted"/>
<dbReference type="eggNOG" id="COG0526">
    <property type="taxonomic scope" value="Bacteria"/>
</dbReference>
<dbReference type="STRING" id="1236973.JCM9157_1689"/>
<comment type="caution">
    <text evidence="1">The sequence shown here is derived from an EMBL/GenBank/DDBJ whole genome shotgun (WGS) entry which is preliminary data.</text>
</comment>
<gene>
    <name evidence="1" type="ORF">JCM9157_1689</name>
</gene>
<accession>W4QTG9</accession>
<evidence type="ECO:0000313" key="2">
    <source>
        <dbReference type="Proteomes" id="UP000018896"/>
    </source>
</evidence>
<reference evidence="1 2" key="1">
    <citation type="journal article" date="2014" name="Genome Announc.">
        <title>Draft Genome Sequences of Three Alkaliphilic Bacillus Strains, Bacillus wakoensis JCM 9140T, Bacillus akibai JCM 9157T, and Bacillus hemicellulosilyticus JCM 9152T.</title>
        <authorList>
            <person name="Yuki M."/>
            <person name="Oshima K."/>
            <person name="Suda W."/>
            <person name="Oshida Y."/>
            <person name="Kitamura K."/>
            <person name="Iida T."/>
            <person name="Hattori M."/>
            <person name="Ohkuma M."/>
        </authorList>
    </citation>
    <scope>NUCLEOTIDE SEQUENCE [LARGE SCALE GENOMIC DNA]</scope>
    <source>
        <strain evidence="1 2">JCM 9157</strain>
    </source>
</reference>
<name>W4QTG9_HALA3</name>
<protein>
    <recommendedName>
        <fullName evidence="3">Thioredoxin domain-containing protein</fullName>
    </recommendedName>
</protein>
<dbReference type="EMBL" id="BAUV01000009">
    <property type="protein sequence ID" value="GAE34619.1"/>
    <property type="molecule type" value="Genomic_DNA"/>
</dbReference>
<dbReference type="InterPro" id="IPR036249">
    <property type="entry name" value="Thioredoxin-like_sf"/>
</dbReference>
<dbReference type="CDD" id="cd02947">
    <property type="entry name" value="TRX_family"/>
    <property type="match status" value="1"/>
</dbReference>
<evidence type="ECO:0000313" key="1">
    <source>
        <dbReference type="EMBL" id="GAE34619.1"/>
    </source>
</evidence>
<evidence type="ECO:0008006" key="3">
    <source>
        <dbReference type="Google" id="ProtNLM"/>
    </source>
</evidence>
<dbReference type="Gene3D" id="3.40.30.10">
    <property type="entry name" value="Glutaredoxin"/>
    <property type="match status" value="1"/>
</dbReference>
<sequence length="76" mass="8595">MLKVVQASFDSLPIYSLNINHSPEFAQKWKIKSVPCLLVFQKGLGVECLYAFQSIANVHEKLKPYAVAWSLQENGK</sequence>
<dbReference type="Proteomes" id="UP000018896">
    <property type="component" value="Unassembled WGS sequence"/>
</dbReference>
<dbReference type="AlphaFoldDB" id="W4QTG9"/>
<organism evidence="1 2">
    <name type="scientific">Halalkalibacter akibai (strain ATCC 43226 / DSM 21942 / CIP 109018 / JCM 9157 / 1139)</name>
    <name type="common">Bacillus akibai</name>
    <dbReference type="NCBI Taxonomy" id="1236973"/>
    <lineage>
        <taxon>Bacteria</taxon>
        <taxon>Bacillati</taxon>
        <taxon>Bacillota</taxon>
        <taxon>Bacilli</taxon>
        <taxon>Bacillales</taxon>
        <taxon>Bacillaceae</taxon>
        <taxon>Halalkalibacter</taxon>
    </lineage>
</organism>
<keyword evidence="2" id="KW-1185">Reference proteome</keyword>
<dbReference type="SUPFAM" id="SSF52833">
    <property type="entry name" value="Thioredoxin-like"/>
    <property type="match status" value="1"/>
</dbReference>